<name>A0ABS3Z9G9_9GAMM</name>
<comment type="caution">
    <text evidence="1">The sequence shown here is derived from an EMBL/GenBank/DDBJ whole genome shotgun (WGS) entry which is preliminary data.</text>
</comment>
<protein>
    <submittedName>
        <fullName evidence="1">Uncharacterized protein</fullName>
    </submittedName>
</protein>
<evidence type="ECO:0000313" key="2">
    <source>
        <dbReference type="Proteomes" id="UP000810171"/>
    </source>
</evidence>
<accession>A0ABS3Z9G9</accession>
<evidence type="ECO:0000313" key="1">
    <source>
        <dbReference type="EMBL" id="MBP0047669.1"/>
    </source>
</evidence>
<reference evidence="1 2" key="1">
    <citation type="submission" date="2020-09" db="EMBL/GenBank/DDBJ databases">
        <authorList>
            <person name="Tanuku N.R.S."/>
        </authorList>
    </citation>
    <scope>NUCLEOTIDE SEQUENCE [LARGE SCALE GENOMIC DNA]</scope>
    <source>
        <strain evidence="1 2">AK62</strain>
    </source>
</reference>
<proteinExistence type="predicted"/>
<organism evidence="1 2">
    <name type="scientific">Marinobacterium alkalitolerans</name>
    <dbReference type="NCBI Taxonomy" id="1542925"/>
    <lineage>
        <taxon>Bacteria</taxon>
        <taxon>Pseudomonadati</taxon>
        <taxon>Pseudomonadota</taxon>
        <taxon>Gammaproteobacteria</taxon>
        <taxon>Oceanospirillales</taxon>
        <taxon>Oceanospirillaceae</taxon>
        <taxon>Marinobacterium</taxon>
    </lineage>
</organism>
<dbReference type="EMBL" id="JACVEW010000003">
    <property type="protein sequence ID" value="MBP0047669.1"/>
    <property type="molecule type" value="Genomic_DNA"/>
</dbReference>
<gene>
    <name evidence="1" type="ORF">H9C73_02880</name>
</gene>
<dbReference type="Proteomes" id="UP000810171">
    <property type="component" value="Unassembled WGS sequence"/>
</dbReference>
<sequence length="164" mass="18244">MREDSVLSLIIGIDPDSKKSGIGIVQNGQLIDLKTMNFFDLQEWTEEQHAAGAHFAVEDVQANKATYARNIKRGSRQKEQAQMNCISQKVGRVKHSGELIVMWLDRIGASYTLVKPLGGTAKAAKRKADLFKKMTGWEGRSNEDTRDAAMLALSVARRQQRAKA</sequence>
<keyword evidence="2" id="KW-1185">Reference proteome</keyword>